<feature type="domain" description="VOC" evidence="1">
    <location>
        <begin position="7"/>
        <end position="132"/>
    </location>
</feature>
<dbReference type="RefSeq" id="WP_234867402.1">
    <property type="nucleotide sequence ID" value="NZ_JAKEVY010000004.1"/>
</dbReference>
<dbReference type="Proteomes" id="UP001200145">
    <property type="component" value="Unassembled WGS sequence"/>
</dbReference>
<dbReference type="SUPFAM" id="SSF54593">
    <property type="entry name" value="Glyoxalase/Bleomycin resistance protein/Dihydroxybiphenyl dioxygenase"/>
    <property type="match status" value="1"/>
</dbReference>
<protein>
    <submittedName>
        <fullName evidence="2">Ring-cleaving dioxygenase</fullName>
    </submittedName>
</protein>
<keyword evidence="2" id="KW-0560">Oxidoreductase</keyword>
<proteinExistence type="predicted"/>
<dbReference type="PROSITE" id="PS51819">
    <property type="entry name" value="VOC"/>
    <property type="match status" value="2"/>
</dbReference>
<dbReference type="InterPro" id="IPR037523">
    <property type="entry name" value="VOC_core"/>
</dbReference>
<sequence>MKQLIKGLHHVTAMADDPQQNLDFYAGILGLRLVKKTINFDAPDVYHFYYGDEDGKPGTILTFFPYKGLHRGRQGKGQLTTTSFSIPANSLGYWTERLKRFNIPFSNPQERFEEGFIYLEDPDGLGIELIANDRDTRPGFTYGQIPLEHAVKGFHSITLSENGYEKTAGFLTTYLNHQAVAEQSNRFRFSASGKVGDLVDIVCEPDRLRGLGGSGTVHHVAFATDNDQTIQEMQEKLASKGMNVTTVLDRQYFHSIYFREPGGVLFEVATCDIGFTYDEPLEELGQALKLPPWEEKNRSRIESGLEPILLDWKKFV</sequence>
<keyword evidence="3" id="KW-1185">Reference proteome</keyword>
<reference evidence="2 3" key="1">
    <citation type="submission" date="2022-01" db="EMBL/GenBank/DDBJ databases">
        <title>Flavihumibacter sp. nov., isolated from sediment of a river.</title>
        <authorList>
            <person name="Liu H."/>
        </authorList>
    </citation>
    <scope>NUCLEOTIDE SEQUENCE [LARGE SCALE GENOMIC DNA]</scope>
    <source>
        <strain evidence="2 3">RY-1</strain>
    </source>
</reference>
<dbReference type="EMBL" id="JAKEVY010000004">
    <property type="protein sequence ID" value="MCF1716320.1"/>
    <property type="molecule type" value="Genomic_DNA"/>
</dbReference>
<dbReference type="InterPro" id="IPR029068">
    <property type="entry name" value="Glyas_Bleomycin-R_OHBP_Dase"/>
</dbReference>
<dbReference type="Pfam" id="PF00903">
    <property type="entry name" value="Glyoxalase"/>
    <property type="match status" value="2"/>
</dbReference>
<dbReference type="InterPro" id="IPR052537">
    <property type="entry name" value="Extradiol_RC_dioxygenase"/>
</dbReference>
<evidence type="ECO:0000313" key="2">
    <source>
        <dbReference type="EMBL" id="MCF1716320.1"/>
    </source>
</evidence>
<name>A0ABS9BLW4_9BACT</name>
<evidence type="ECO:0000313" key="3">
    <source>
        <dbReference type="Proteomes" id="UP001200145"/>
    </source>
</evidence>
<feature type="domain" description="VOC" evidence="1">
    <location>
        <begin position="153"/>
        <end position="271"/>
    </location>
</feature>
<dbReference type="PANTHER" id="PTHR36110">
    <property type="entry name" value="RING-CLEAVING DIOXYGENASE MHQE-RELATED"/>
    <property type="match status" value="1"/>
</dbReference>
<accession>A0ABS9BLW4</accession>
<dbReference type="Gene3D" id="3.10.180.10">
    <property type="entry name" value="2,3-Dihydroxybiphenyl 1,2-Dioxygenase, domain 1"/>
    <property type="match status" value="2"/>
</dbReference>
<gene>
    <name evidence="2" type="ORF">L0U88_16880</name>
</gene>
<dbReference type="InterPro" id="IPR004360">
    <property type="entry name" value="Glyas_Fos-R_dOase_dom"/>
</dbReference>
<keyword evidence="2" id="KW-0223">Dioxygenase</keyword>
<dbReference type="CDD" id="cd08347">
    <property type="entry name" value="PcpA_C_like"/>
    <property type="match status" value="1"/>
</dbReference>
<evidence type="ECO:0000259" key="1">
    <source>
        <dbReference type="PROSITE" id="PS51819"/>
    </source>
</evidence>
<comment type="caution">
    <text evidence="2">The sequence shown here is derived from an EMBL/GenBank/DDBJ whole genome shotgun (WGS) entry which is preliminary data.</text>
</comment>
<dbReference type="PANTHER" id="PTHR36110:SF2">
    <property type="entry name" value="RING-CLEAVING DIOXYGENASE MHQE-RELATED"/>
    <property type="match status" value="1"/>
</dbReference>
<dbReference type="GO" id="GO:0051213">
    <property type="term" value="F:dioxygenase activity"/>
    <property type="evidence" value="ECO:0007669"/>
    <property type="project" value="UniProtKB-KW"/>
</dbReference>
<organism evidence="2 3">
    <name type="scientific">Flavihumibacter fluminis</name>
    <dbReference type="NCBI Taxonomy" id="2909236"/>
    <lineage>
        <taxon>Bacteria</taxon>
        <taxon>Pseudomonadati</taxon>
        <taxon>Bacteroidota</taxon>
        <taxon>Chitinophagia</taxon>
        <taxon>Chitinophagales</taxon>
        <taxon>Chitinophagaceae</taxon>
        <taxon>Flavihumibacter</taxon>
    </lineage>
</organism>